<feature type="non-terminal residue" evidence="1">
    <location>
        <position position="1"/>
    </location>
</feature>
<proteinExistence type="predicted"/>
<comment type="caution">
    <text evidence="1">The sequence shown here is derived from an EMBL/GenBank/DDBJ whole genome shotgun (WGS) entry which is preliminary data.</text>
</comment>
<evidence type="ECO:0000313" key="2">
    <source>
        <dbReference type="Proteomes" id="UP000789920"/>
    </source>
</evidence>
<organism evidence="1 2">
    <name type="scientific">Racocetra persica</name>
    <dbReference type="NCBI Taxonomy" id="160502"/>
    <lineage>
        <taxon>Eukaryota</taxon>
        <taxon>Fungi</taxon>
        <taxon>Fungi incertae sedis</taxon>
        <taxon>Mucoromycota</taxon>
        <taxon>Glomeromycotina</taxon>
        <taxon>Glomeromycetes</taxon>
        <taxon>Diversisporales</taxon>
        <taxon>Gigasporaceae</taxon>
        <taxon>Racocetra</taxon>
    </lineage>
</organism>
<accession>A0ACA9M0V3</accession>
<protein>
    <submittedName>
        <fullName evidence="1">18340_t:CDS:1</fullName>
    </submittedName>
</protein>
<gene>
    <name evidence="1" type="ORF">RPERSI_LOCUS4279</name>
</gene>
<dbReference type="EMBL" id="CAJVQC010005784">
    <property type="protein sequence ID" value="CAG8558830.1"/>
    <property type="molecule type" value="Genomic_DNA"/>
</dbReference>
<keyword evidence="2" id="KW-1185">Reference proteome</keyword>
<dbReference type="Proteomes" id="UP000789920">
    <property type="component" value="Unassembled WGS sequence"/>
</dbReference>
<evidence type="ECO:0000313" key="1">
    <source>
        <dbReference type="EMBL" id="CAG8558830.1"/>
    </source>
</evidence>
<reference evidence="1" key="1">
    <citation type="submission" date="2021-06" db="EMBL/GenBank/DDBJ databases">
        <authorList>
            <person name="Kallberg Y."/>
            <person name="Tangrot J."/>
            <person name="Rosling A."/>
        </authorList>
    </citation>
    <scope>NUCLEOTIDE SEQUENCE</scope>
    <source>
        <strain evidence="1">MA461A</strain>
    </source>
</reference>
<name>A0ACA9M0V3_9GLOM</name>
<sequence>ELAEELVKPFCKTLVVEEAFVVEATKAETITNDFKAGVDSVGLDEVDILHLLDITP</sequence>